<dbReference type="Proteomes" id="UP000688947">
    <property type="component" value="Unassembled WGS sequence"/>
</dbReference>
<protein>
    <submittedName>
        <fullName evidence="1">Uncharacterized protein</fullName>
    </submittedName>
</protein>
<sequence>RCIWTKVTATYITLQEVRTLNSRPPHLRYLAPAPTMEELQDLAGEASDKVHCSNIMGEKDQR</sequence>
<organism evidence="1 2">
    <name type="scientific">Phytophthora cactorum</name>
    <dbReference type="NCBI Taxonomy" id="29920"/>
    <lineage>
        <taxon>Eukaryota</taxon>
        <taxon>Sar</taxon>
        <taxon>Stramenopiles</taxon>
        <taxon>Oomycota</taxon>
        <taxon>Peronosporomycetes</taxon>
        <taxon>Peronosporales</taxon>
        <taxon>Peronosporaceae</taxon>
        <taxon>Phytophthora</taxon>
    </lineage>
</organism>
<proteinExistence type="predicted"/>
<name>A0A8T1TLN6_9STRA</name>
<comment type="caution">
    <text evidence="1">The sequence shown here is derived from an EMBL/GenBank/DDBJ whole genome shotgun (WGS) entry which is preliminary data.</text>
</comment>
<evidence type="ECO:0000313" key="2">
    <source>
        <dbReference type="Proteomes" id="UP000688947"/>
    </source>
</evidence>
<gene>
    <name evidence="1" type="ORF">JG687_00018443</name>
</gene>
<reference evidence="1" key="1">
    <citation type="submission" date="2021-01" db="EMBL/GenBank/DDBJ databases">
        <title>Phytophthora aleatoria, a newly-described species from Pinus radiata is distinct from Phytophthora cactorum isolates based on comparative genomics.</title>
        <authorList>
            <person name="Mcdougal R."/>
            <person name="Panda P."/>
            <person name="Williams N."/>
            <person name="Studholme D.J."/>
        </authorList>
    </citation>
    <scope>NUCLEOTIDE SEQUENCE</scope>
    <source>
        <strain evidence="1">NZFS 3830</strain>
    </source>
</reference>
<dbReference type="AlphaFoldDB" id="A0A8T1TLN6"/>
<accession>A0A8T1TLN6</accession>
<feature type="non-terminal residue" evidence="1">
    <location>
        <position position="1"/>
    </location>
</feature>
<evidence type="ECO:0000313" key="1">
    <source>
        <dbReference type="EMBL" id="KAG6943468.1"/>
    </source>
</evidence>
<dbReference type="EMBL" id="JAENGZ010002537">
    <property type="protein sequence ID" value="KAG6943468.1"/>
    <property type="molecule type" value="Genomic_DNA"/>
</dbReference>